<dbReference type="AlphaFoldDB" id="A0A0H5QJU3"/>
<name>A0A0H5QJU3_9EUKA</name>
<sequence>MAVVDNSRPVLAPLSTEDLDSHNLEDQCHSGAKVRDIASKLENVLMSPDAVGASPGHWMMGRPSVHTRLSRRQSSNGIIEAPATRAASRVQDSWYLESPAVSSVSYNQRTASPSKPNSNRHASQSFLELKQIYDDSSSSLERILALAVRKNRSFFRRRSSFTARLMSTAIILSQITGFWKKFGTLMTSTYTNETTPGSMLSSVLVMLVEGRQAFLDVFNFGKSIDKSYRNITSNQLVELLLNTLQRLQKQRDSLLYFVGHRRATRATANGTMRRRSLNDDDGQNDKFMQQTLGSSIVNAPLLLLRDRLSLCVYSEDVGSLFPDIHQIEGAVASFSMQSYEEWTTLLFEADTIGTAVMDLAKRAAFRRQLYSTLTQVFVCARSNALSALSNEHSLFLVA</sequence>
<evidence type="ECO:0000313" key="1">
    <source>
        <dbReference type="EMBL" id="CRZ01897.1"/>
    </source>
</evidence>
<accession>A0A0H5QJU3</accession>
<protein>
    <submittedName>
        <fullName evidence="1">Uncharacterized protein</fullName>
    </submittedName>
</protein>
<organism evidence="1">
    <name type="scientific">Spongospora subterranea</name>
    <dbReference type="NCBI Taxonomy" id="70186"/>
    <lineage>
        <taxon>Eukaryota</taxon>
        <taxon>Sar</taxon>
        <taxon>Rhizaria</taxon>
        <taxon>Endomyxa</taxon>
        <taxon>Phytomyxea</taxon>
        <taxon>Plasmodiophorida</taxon>
        <taxon>Plasmodiophoridae</taxon>
        <taxon>Spongospora</taxon>
    </lineage>
</organism>
<proteinExistence type="predicted"/>
<dbReference type="EMBL" id="HACM01001455">
    <property type="protein sequence ID" value="CRZ01897.1"/>
    <property type="molecule type" value="Transcribed_RNA"/>
</dbReference>
<reference evidence="1" key="1">
    <citation type="submission" date="2015-04" db="EMBL/GenBank/DDBJ databases">
        <title>The genome sequence of the plant pathogenic Rhizarian Plasmodiophora brassicae reveals insights in its biotrophic life cycle and the origin of chitin synthesis.</title>
        <authorList>
            <person name="Schwelm A."/>
            <person name="Fogelqvist J."/>
            <person name="Knaust A."/>
            <person name="Julke S."/>
            <person name="Lilja T."/>
            <person name="Dhandapani V."/>
            <person name="Bonilla-Rosso G."/>
            <person name="Karlsson M."/>
            <person name="Shevchenko A."/>
            <person name="Choi S.R."/>
            <person name="Kim H.G."/>
            <person name="Park J.Y."/>
            <person name="Lim Y.P."/>
            <person name="Ludwig-Muller J."/>
            <person name="Dixelius C."/>
        </authorList>
    </citation>
    <scope>NUCLEOTIDE SEQUENCE</scope>
    <source>
        <tissue evidence="1">Potato root galls</tissue>
    </source>
</reference>